<dbReference type="RefSeq" id="WP_382404145.1">
    <property type="nucleotide sequence ID" value="NZ_JBHSWH010000001.1"/>
</dbReference>
<sequence length="220" mass="24897">MTLTIETQAEAQRRRESLRGHVDFTMMYVAHDAFNRDLCRLVEAVGRGRLDVEVERTWRVFTQQLHTHHSAEDQALWPPLRQAVDDRNDLAILDAMEREHAQLDPRIDAVETALANRETPALVSELAGLADGLAKHMRHEENTALPLLDRTLGNAGWDDFVARIRQENGGLRGGAAYLPWVLDGASDQLTAAVLTTLPAPARWLYRHRWAPRYRQAGGLR</sequence>
<comment type="caution">
    <text evidence="2">The sequence shown here is derived from an EMBL/GenBank/DDBJ whole genome shotgun (WGS) entry which is preliminary data.</text>
</comment>
<dbReference type="CDD" id="cd12108">
    <property type="entry name" value="Hr-like"/>
    <property type="match status" value="1"/>
</dbReference>
<accession>A0ABW2AKX7</accession>
<dbReference type="EMBL" id="JBHSWH010000001">
    <property type="protein sequence ID" value="MFC6707476.1"/>
    <property type="molecule type" value="Genomic_DNA"/>
</dbReference>
<evidence type="ECO:0000259" key="1">
    <source>
        <dbReference type="Pfam" id="PF01814"/>
    </source>
</evidence>
<dbReference type="Proteomes" id="UP001596298">
    <property type="component" value="Unassembled WGS sequence"/>
</dbReference>
<gene>
    <name evidence="2" type="ORF">ACFQDH_20070</name>
</gene>
<proteinExistence type="predicted"/>
<evidence type="ECO:0000313" key="3">
    <source>
        <dbReference type="Proteomes" id="UP001596298"/>
    </source>
</evidence>
<protein>
    <submittedName>
        <fullName evidence="2">Hemerythrin domain-containing protein</fullName>
    </submittedName>
</protein>
<reference evidence="3" key="1">
    <citation type="journal article" date="2019" name="Int. J. Syst. Evol. Microbiol.">
        <title>The Global Catalogue of Microorganisms (GCM) 10K type strain sequencing project: providing services to taxonomists for standard genome sequencing and annotation.</title>
        <authorList>
            <consortium name="The Broad Institute Genomics Platform"/>
            <consortium name="The Broad Institute Genome Sequencing Center for Infectious Disease"/>
            <person name="Wu L."/>
            <person name="Ma J."/>
        </authorList>
    </citation>
    <scope>NUCLEOTIDE SEQUENCE [LARGE SCALE GENOMIC DNA]</scope>
    <source>
        <strain evidence="3">CCUG 58127</strain>
    </source>
</reference>
<organism evidence="2 3">
    <name type="scientific">Flexivirga alba</name>
    <dbReference type="NCBI Taxonomy" id="702742"/>
    <lineage>
        <taxon>Bacteria</taxon>
        <taxon>Bacillati</taxon>
        <taxon>Actinomycetota</taxon>
        <taxon>Actinomycetes</taxon>
        <taxon>Micrococcales</taxon>
        <taxon>Dermacoccaceae</taxon>
        <taxon>Flexivirga</taxon>
    </lineage>
</organism>
<name>A0ABW2AKX7_9MICO</name>
<feature type="domain" description="Hemerythrin-like" evidence="1">
    <location>
        <begin position="29"/>
        <end position="148"/>
    </location>
</feature>
<dbReference type="InterPro" id="IPR012312">
    <property type="entry name" value="Hemerythrin-like"/>
</dbReference>
<keyword evidence="3" id="KW-1185">Reference proteome</keyword>
<evidence type="ECO:0000313" key="2">
    <source>
        <dbReference type="EMBL" id="MFC6707476.1"/>
    </source>
</evidence>
<dbReference type="Gene3D" id="1.20.120.520">
    <property type="entry name" value="nmb1532 protein domain like"/>
    <property type="match status" value="1"/>
</dbReference>
<dbReference type="Pfam" id="PF01814">
    <property type="entry name" value="Hemerythrin"/>
    <property type="match status" value="1"/>
</dbReference>